<sequence>MLLAFIIFIFKTLLLKFYVRITPTRRRREKTRDGPYYFQGYLVVFETGAAAPKNNEKNVETSPLGVPLTVAACGKFAK</sequence>
<gene>
    <name evidence="1" type="ORF">CFT61_06660</name>
</gene>
<reference evidence="1 2" key="1">
    <citation type="submission" date="2017-07" db="EMBL/GenBank/DDBJ databases">
        <title>Draft genome sequence of Prevotella copri isolated from the gut of healthy adult Indian.</title>
        <authorList>
            <person name="Das B."/>
            <person name="Bag S."/>
            <person name="Ghosh T.S."/>
        </authorList>
    </citation>
    <scope>NUCLEOTIDE SEQUENCE [LARGE SCALE GENOMIC DNA]</scope>
    <source>
        <strain evidence="1 2">Indica</strain>
    </source>
</reference>
<accession>A0AA91YXK3</accession>
<evidence type="ECO:0000313" key="2">
    <source>
        <dbReference type="Proteomes" id="UP000215155"/>
    </source>
</evidence>
<dbReference type="AlphaFoldDB" id="A0AA91YXK3"/>
<comment type="caution">
    <text evidence="1">The sequence shown here is derived from an EMBL/GenBank/DDBJ whole genome shotgun (WGS) entry which is preliminary data.</text>
</comment>
<evidence type="ECO:0000313" key="1">
    <source>
        <dbReference type="EMBL" id="OXL44311.1"/>
    </source>
</evidence>
<dbReference type="Proteomes" id="UP000215155">
    <property type="component" value="Unassembled WGS sequence"/>
</dbReference>
<name>A0AA91YXK3_9BACT</name>
<proteinExistence type="predicted"/>
<dbReference type="EMBL" id="NMPZ01000008">
    <property type="protein sequence ID" value="OXL44311.1"/>
    <property type="molecule type" value="Genomic_DNA"/>
</dbReference>
<protein>
    <submittedName>
        <fullName evidence="1">Uncharacterized protein</fullName>
    </submittedName>
</protein>
<organism evidence="1 2">
    <name type="scientific">Segatella copri</name>
    <dbReference type="NCBI Taxonomy" id="165179"/>
    <lineage>
        <taxon>Bacteria</taxon>
        <taxon>Pseudomonadati</taxon>
        <taxon>Bacteroidota</taxon>
        <taxon>Bacteroidia</taxon>
        <taxon>Bacteroidales</taxon>
        <taxon>Prevotellaceae</taxon>
        <taxon>Segatella</taxon>
    </lineage>
</organism>